<dbReference type="AlphaFoldDB" id="A0A1B9F927"/>
<dbReference type="Proteomes" id="UP000093080">
    <property type="component" value="Unassembled WGS sequence"/>
</dbReference>
<organism evidence="1 2">
    <name type="scientific">Dissulfuribacter thermophilus</name>
    <dbReference type="NCBI Taxonomy" id="1156395"/>
    <lineage>
        <taxon>Bacteria</taxon>
        <taxon>Pseudomonadati</taxon>
        <taxon>Thermodesulfobacteriota</taxon>
        <taxon>Dissulfuribacteria</taxon>
        <taxon>Dissulfuribacterales</taxon>
        <taxon>Dissulfuribacteraceae</taxon>
        <taxon>Dissulfuribacter</taxon>
    </lineage>
</organism>
<name>A0A1B9F927_9BACT</name>
<accession>A0A1B9F927</accession>
<comment type="caution">
    <text evidence="1">The sequence shown here is derived from an EMBL/GenBank/DDBJ whole genome shotgun (WGS) entry which is preliminary data.</text>
</comment>
<keyword evidence="2" id="KW-1185">Reference proteome</keyword>
<evidence type="ECO:0000313" key="1">
    <source>
        <dbReference type="EMBL" id="OCC16416.1"/>
    </source>
</evidence>
<reference evidence="1 2" key="1">
    <citation type="submission" date="2016-06" db="EMBL/GenBank/DDBJ databases">
        <title>Respiratory ammonification of nitrate coupled to the oxidation of elemental sulfur in deep-sea autotrophic thermophilic bacteria.</title>
        <authorList>
            <person name="Slobodkina G.B."/>
            <person name="Mardanov A.V."/>
            <person name="Ravin N.V."/>
            <person name="Frolova A.A."/>
            <person name="Viryasiv M.B."/>
            <person name="Chernyh N.A."/>
            <person name="Bonch-Osmolovskaya E.A."/>
            <person name="Slobodkin A.I."/>
        </authorList>
    </citation>
    <scope>NUCLEOTIDE SEQUENCE [LARGE SCALE GENOMIC DNA]</scope>
    <source>
        <strain evidence="1 2">S69</strain>
    </source>
</reference>
<dbReference type="STRING" id="1156395.DBT_0233"/>
<evidence type="ECO:0000313" key="2">
    <source>
        <dbReference type="Proteomes" id="UP000093080"/>
    </source>
</evidence>
<proteinExistence type="predicted"/>
<dbReference type="EMBL" id="MAGO01000001">
    <property type="protein sequence ID" value="OCC16416.1"/>
    <property type="molecule type" value="Genomic_DNA"/>
</dbReference>
<gene>
    <name evidence="1" type="ORF">DBT_0233</name>
</gene>
<protein>
    <submittedName>
        <fullName evidence="1">Uncharacterized protein</fullName>
    </submittedName>
</protein>
<sequence length="41" mass="4692">MTEDCNYFIKKLAGEIRAFSGVSPAKTFLIRKFEKCNVFMG</sequence>